<dbReference type="Proteomes" id="UP000030766">
    <property type="component" value="Unassembled WGS sequence"/>
</dbReference>
<evidence type="ECO:0000256" key="1">
    <source>
        <dbReference type="SAM" id="MobiDB-lite"/>
    </source>
</evidence>
<reference evidence="2" key="2">
    <citation type="submission" date="2012-06" db="EMBL/GenBank/DDBJ databases">
        <title>Annotation of the Genome Sequence of Fusarium oxysporum Fo47.</title>
        <authorList>
            <consortium name="The Broad Institute Genomics Platform"/>
            <person name="Ma L.-J."/>
            <person name="Corby-Kistler H."/>
            <person name="Broz K."/>
            <person name="Gale L.R."/>
            <person name="Jonkers W."/>
            <person name="O'Donnell K."/>
            <person name="Ploetz R."/>
            <person name="Steinberg C."/>
            <person name="Schwartz D.C."/>
            <person name="VanEtten H."/>
            <person name="Zhou S."/>
            <person name="Young S.K."/>
            <person name="Zeng Q."/>
            <person name="Gargeya S."/>
            <person name="Fitzgerald M."/>
            <person name="Abouelleil A."/>
            <person name="Alvarado L."/>
            <person name="Chapman S.B."/>
            <person name="Gainer-Dewar J."/>
            <person name="Goldberg J."/>
            <person name="Griggs A."/>
            <person name="Gujja S."/>
            <person name="Hansen M."/>
            <person name="Howarth C."/>
            <person name="Imamovic A."/>
            <person name="Ireland A."/>
            <person name="Larimer J."/>
            <person name="McCowan C."/>
            <person name="Murphy C."/>
            <person name="Pearson M."/>
            <person name="Poon T.W."/>
            <person name="Priest M."/>
            <person name="Roberts A."/>
            <person name="Saif S."/>
            <person name="Shea T."/>
            <person name="Sykes S."/>
            <person name="Wortman J."/>
            <person name="Nusbaum C."/>
            <person name="Birren B."/>
        </authorList>
    </citation>
    <scope>NUCLEOTIDE SEQUENCE</scope>
    <source>
        <strain evidence="2">Fo47</strain>
    </source>
</reference>
<dbReference type="VEuPathDB" id="FungiDB:FOZG_04174"/>
<feature type="compositionally biased region" description="Basic residues" evidence="1">
    <location>
        <begin position="32"/>
        <end position="46"/>
    </location>
</feature>
<dbReference type="EMBL" id="JH717897">
    <property type="protein sequence ID" value="EWZ48684.1"/>
    <property type="molecule type" value="Genomic_DNA"/>
</dbReference>
<sequence>MQKNKRRGNGGHSFRAGPYDRPQNESGGRGCGRGRGRGVVRGRRGRGGYTPYAAGGRGRGFVRGRGAGAGGPNFYEGPGRAADPAFRVGDYSNYDNSQQWYRQWDGGDGYGYQEYDDCQQWGQQVDEEDGYGYHGNEQEAPSYGSPAQ</sequence>
<accession>W9L0Z8</accession>
<proteinExistence type="predicted"/>
<protein>
    <submittedName>
        <fullName evidence="2">Uncharacterized protein</fullName>
    </submittedName>
</protein>
<dbReference type="HOGENOM" id="CLU_1758878_0_0_1"/>
<reference evidence="2" key="1">
    <citation type="submission" date="2011-06" db="EMBL/GenBank/DDBJ databases">
        <title>The Genome Sequence of Fusarium oxysporum Fo47.</title>
        <authorList>
            <consortium name="The Broad Institute Genome Sequencing Platform"/>
            <person name="Ma L.-J."/>
            <person name="Gale L.R."/>
            <person name="Schwartz D.C."/>
            <person name="Zhou S."/>
            <person name="Corby-Kistler H."/>
            <person name="Young S.K."/>
            <person name="Zeng Q."/>
            <person name="Gargeya S."/>
            <person name="Fitzgerald M."/>
            <person name="Haas B."/>
            <person name="Abouelleil A."/>
            <person name="Alvarado L."/>
            <person name="Arachchi H.M."/>
            <person name="Berlin A."/>
            <person name="Brown A."/>
            <person name="Chapman S.B."/>
            <person name="Chen Z."/>
            <person name="Dunbar C."/>
            <person name="Freedman E."/>
            <person name="Gearin G."/>
            <person name="Gellesch M."/>
            <person name="Goldberg J."/>
            <person name="Griggs A."/>
            <person name="Gujja S."/>
            <person name="Heiman D."/>
            <person name="Howarth C."/>
            <person name="Larson L."/>
            <person name="Lui A."/>
            <person name="MacDonald P.J.P."/>
            <person name="Mehta T."/>
            <person name="Montmayeur A."/>
            <person name="Murphy C."/>
            <person name="Neiman D."/>
            <person name="Pearson M."/>
            <person name="Priest M."/>
            <person name="Roberts A."/>
            <person name="Saif S."/>
            <person name="Shea T."/>
            <person name="Shenoy N."/>
            <person name="Sisk P."/>
            <person name="Stolte C."/>
            <person name="Sykes S."/>
            <person name="Wortman J."/>
            <person name="Nusbaum C."/>
            <person name="Birren B."/>
        </authorList>
    </citation>
    <scope>NUCLEOTIDE SEQUENCE [LARGE SCALE GENOMIC DNA]</scope>
    <source>
        <strain evidence="2">Fo47</strain>
    </source>
</reference>
<feature type="region of interest" description="Disordered" evidence="1">
    <location>
        <begin position="1"/>
        <end position="83"/>
    </location>
</feature>
<feature type="compositionally biased region" description="Gly residues" evidence="1">
    <location>
        <begin position="55"/>
        <end position="71"/>
    </location>
</feature>
<dbReference type="AlphaFoldDB" id="W9L0Z8"/>
<gene>
    <name evidence="2" type="ORF">FOZG_04174</name>
</gene>
<feature type="region of interest" description="Disordered" evidence="1">
    <location>
        <begin position="120"/>
        <end position="148"/>
    </location>
</feature>
<name>W9L0Z8_FUSOX</name>
<evidence type="ECO:0000313" key="2">
    <source>
        <dbReference type="EMBL" id="EWZ48684.1"/>
    </source>
</evidence>
<organism evidence="2">
    <name type="scientific">Fusarium oxysporum Fo47</name>
    <dbReference type="NCBI Taxonomy" id="660027"/>
    <lineage>
        <taxon>Eukaryota</taxon>
        <taxon>Fungi</taxon>
        <taxon>Dikarya</taxon>
        <taxon>Ascomycota</taxon>
        <taxon>Pezizomycotina</taxon>
        <taxon>Sordariomycetes</taxon>
        <taxon>Hypocreomycetidae</taxon>
        <taxon>Hypocreales</taxon>
        <taxon>Nectriaceae</taxon>
        <taxon>Fusarium</taxon>
        <taxon>Fusarium oxysporum species complex</taxon>
    </lineage>
</organism>